<accession>A0A9X7MWA2</accession>
<reference evidence="1 2" key="1">
    <citation type="submission" date="2019-09" db="EMBL/GenBank/DDBJ databases">
        <title>Prosopis cineraria nodule microbiome.</title>
        <authorList>
            <person name="Chaluvadi S.R."/>
            <person name="Ali R."/>
            <person name="Wang X."/>
        </authorList>
    </citation>
    <scope>NUCLEOTIDE SEQUENCE [LARGE SCALE GENOMIC DNA]</scope>
    <source>
        <strain evidence="1 2">BG1</strain>
    </source>
</reference>
<evidence type="ECO:0000313" key="1">
    <source>
        <dbReference type="EMBL" id="QEY70485.1"/>
    </source>
</evidence>
<protein>
    <submittedName>
        <fullName evidence="1">Uncharacterized protein</fullName>
    </submittedName>
</protein>
<dbReference type="AlphaFoldDB" id="A0A9X7MWA2"/>
<dbReference type="RefSeq" id="WP_151186310.1">
    <property type="nucleotide sequence ID" value="NZ_CP043626.1"/>
</dbReference>
<dbReference type="Proteomes" id="UP000326659">
    <property type="component" value="Chromosome"/>
</dbReference>
<dbReference type="KEGG" id="pden:F1C79_01755"/>
<dbReference type="EMBL" id="CP043626">
    <property type="protein sequence ID" value="QEY70485.1"/>
    <property type="molecule type" value="Genomic_DNA"/>
</dbReference>
<name>A0A9X7MWA2_PSEDE</name>
<dbReference type="OrthoDB" id="9874736at2"/>
<keyword evidence="2" id="KW-1185">Reference proteome</keyword>
<evidence type="ECO:0000313" key="2">
    <source>
        <dbReference type="Proteomes" id="UP000326659"/>
    </source>
</evidence>
<proteinExistence type="predicted"/>
<gene>
    <name evidence="1" type="ORF">F1C79_01755</name>
</gene>
<sequence>MNAQAEVQSKEYHQAMAMLFARAVRTSYSKDHKQEARRKCLAHLRASIARPSVAAEESFEMQRRESV</sequence>
<organism evidence="1 2">
    <name type="scientific">Pseudomonas denitrificans</name>
    <dbReference type="NCBI Taxonomy" id="43306"/>
    <lineage>
        <taxon>Bacteria</taxon>
        <taxon>Pseudomonadati</taxon>
        <taxon>Pseudomonadota</taxon>
        <taxon>Gammaproteobacteria</taxon>
        <taxon>Pseudomonadales</taxon>
        <taxon>Pseudomonadaceae</taxon>
        <taxon>Halopseudomonas</taxon>
    </lineage>
</organism>